<feature type="domain" description="SnoaL-like" evidence="1">
    <location>
        <begin position="7"/>
        <end position="111"/>
    </location>
</feature>
<dbReference type="GeneID" id="41600983"/>
<dbReference type="KEGG" id="nid:NPIRD3C_1902"/>
<dbReference type="PANTHER" id="PTHR41252:SF1">
    <property type="entry name" value="BLR2505 PROTEIN"/>
    <property type="match status" value="1"/>
</dbReference>
<reference evidence="2 3" key="2">
    <citation type="journal article" date="2016" name="ISME J.">
        <title>Physiological and genomic characterization of two novel marine thaumarchaeal strains indicates niche differentiation.</title>
        <authorList>
            <person name="Bayer B."/>
            <person name="Vojvoda J."/>
            <person name="Offre P."/>
            <person name="Alves R.J."/>
            <person name="Elisabeth N.H."/>
            <person name="Garcia J.A."/>
            <person name="Volland J.M."/>
            <person name="Srivastava A."/>
            <person name="Schleper C."/>
            <person name="Herndl G.J."/>
        </authorList>
    </citation>
    <scope>NUCLEOTIDE SEQUENCE [LARGE SCALE GENOMIC DNA]</scope>
    <source>
        <strain evidence="2 3">D3C</strain>
    </source>
</reference>
<reference evidence="3" key="1">
    <citation type="submission" date="2015-02" db="EMBL/GenBank/DDBJ databases">
        <title>Characterization of two novel Thaumarchaeota isolated from the Northern Adriatic Sea.</title>
        <authorList>
            <person name="Bayer B."/>
            <person name="Vojvoda J."/>
            <person name="Offre P."/>
            <person name="Srivastava A."/>
            <person name="Elisabeth N."/>
            <person name="Garcia J.A.L."/>
            <person name="Schleper C."/>
            <person name="Herndl G.J."/>
        </authorList>
    </citation>
    <scope>NUCLEOTIDE SEQUENCE [LARGE SCALE GENOMIC DNA]</scope>
    <source>
        <strain evidence="3">D3C</strain>
    </source>
</reference>
<dbReference type="InterPro" id="IPR037401">
    <property type="entry name" value="SnoaL-like"/>
</dbReference>
<dbReference type="EMBL" id="CP010868">
    <property type="protein sequence ID" value="AJM93112.1"/>
    <property type="molecule type" value="Genomic_DNA"/>
</dbReference>
<accession>A0A0C5CD35</accession>
<dbReference type="PATRIC" id="fig|1582439.9.peg.1965"/>
<dbReference type="InterPro" id="IPR032710">
    <property type="entry name" value="NTF2-like_dom_sf"/>
</dbReference>
<evidence type="ECO:0000313" key="2">
    <source>
        <dbReference type="EMBL" id="AJM93112.1"/>
    </source>
</evidence>
<dbReference type="HOGENOM" id="CLU_107220_2_0_2"/>
<dbReference type="Gene3D" id="3.10.450.50">
    <property type="match status" value="1"/>
</dbReference>
<protein>
    <submittedName>
        <fullName evidence="2">Putative ketosteroid isomeraserelated protein-like protein</fullName>
    </submittedName>
</protein>
<sequence>MSNVPLIQEFYELFKNKDKKYLDFCHDEIEWITMDKMPNGGTFHGIKEIFEEYFPKMLSNFKEFHAIPEQFLDFKDHVMVIGRYQGISKSDKQFDVQFSHVYLVQYGKIIQFRQFTDTKIIQESLN</sequence>
<keyword evidence="3" id="KW-1185">Reference proteome</keyword>
<dbReference type="SUPFAM" id="SSF54427">
    <property type="entry name" value="NTF2-like"/>
    <property type="match status" value="1"/>
</dbReference>
<dbReference type="RefSeq" id="WP_148703828.1">
    <property type="nucleotide sequence ID" value="NZ_CP010868.1"/>
</dbReference>
<dbReference type="GO" id="GO:0016853">
    <property type="term" value="F:isomerase activity"/>
    <property type="evidence" value="ECO:0007669"/>
    <property type="project" value="UniProtKB-KW"/>
</dbReference>
<dbReference type="AlphaFoldDB" id="A0A0C5CD35"/>
<dbReference type="OrthoDB" id="2692at2157"/>
<proteinExistence type="predicted"/>
<dbReference type="PANTHER" id="PTHR41252">
    <property type="entry name" value="BLR2505 PROTEIN"/>
    <property type="match status" value="1"/>
</dbReference>
<evidence type="ECO:0000313" key="3">
    <source>
        <dbReference type="Proteomes" id="UP000032027"/>
    </source>
</evidence>
<gene>
    <name evidence="2" type="ORF">NPIRD3C_1902</name>
</gene>
<dbReference type="Proteomes" id="UP000032027">
    <property type="component" value="Chromosome"/>
</dbReference>
<reference evidence="2 3" key="3">
    <citation type="journal article" date="2019" name="Int. J. Syst. Evol. Microbiol.">
        <title>Nitrosopumilus adriaticus sp. nov. and Nitrosopumilus piranensis sp. nov., two ammonia-oxidizing archaea from the Adriatic Sea and members of the class Nitrososphaeria.</title>
        <authorList>
            <person name="Bayer B."/>
            <person name="Vojvoda J."/>
            <person name="Reinthaler T."/>
            <person name="Reyes C."/>
            <person name="Pinto M."/>
            <person name="Herndl G.J."/>
        </authorList>
    </citation>
    <scope>NUCLEOTIDE SEQUENCE [LARGE SCALE GENOMIC DNA]</scope>
    <source>
        <strain evidence="2 3">D3C</strain>
    </source>
</reference>
<dbReference type="Pfam" id="PF12680">
    <property type="entry name" value="SnoaL_2"/>
    <property type="match status" value="1"/>
</dbReference>
<name>A0A0C5CD35_9ARCH</name>
<organism evidence="2 3">
    <name type="scientific">Nitrosopumilus piranensis</name>
    <dbReference type="NCBI Taxonomy" id="1582439"/>
    <lineage>
        <taxon>Archaea</taxon>
        <taxon>Nitrososphaerota</taxon>
        <taxon>Nitrososphaeria</taxon>
        <taxon>Nitrosopumilales</taxon>
        <taxon>Nitrosopumilaceae</taxon>
        <taxon>Nitrosopumilus</taxon>
    </lineage>
</organism>
<keyword evidence="2" id="KW-0413">Isomerase</keyword>
<evidence type="ECO:0000259" key="1">
    <source>
        <dbReference type="Pfam" id="PF12680"/>
    </source>
</evidence>